<dbReference type="AlphaFoldDB" id="A0A7H9AVW4"/>
<evidence type="ECO:0000256" key="2">
    <source>
        <dbReference type="SAM" id="MobiDB-lite"/>
    </source>
</evidence>
<dbReference type="Proteomes" id="UP000509704">
    <property type="component" value="Chromosome 1"/>
</dbReference>
<dbReference type="EMBL" id="CP058604">
    <property type="protein sequence ID" value="QLG70194.1"/>
    <property type="molecule type" value="Genomic_DNA"/>
</dbReference>
<evidence type="ECO:0000256" key="1">
    <source>
        <dbReference type="ARBA" id="ARBA00020646"/>
    </source>
</evidence>
<protein>
    <recommendedName>
        <fullName evidence="1">Pre-mRNA-splicing factor CWC25</fullName>
    </recommendedName>
</protein>
<sequence length="136" mass="15975">MAGGNDLNLLKSWNPKLSKNRAKVKHKEDELLLEEKKIQEQIRERKLQDLATTKSKSGLEWMYHSIDGKFKNEETTQLKKNRQINESETLIPNTNDPVPHPNPDHNSTRRSNPQKYEKDDPMSKFKVAKKKRITKR</sequence>
<accession>A0A7H9AVW4</accession>
<evidence type="ECO:0000313" key="5">
    <source>
        <dbReference type="Proteomes" id="UP000509704"/>
    </source>
</evidence>
<feature type="region of interest" description="Disordered" evidence="2">
    <location>
        <begin position="70"/>
        <end position="136"/>
    </location>
</feature>
<reference evidence="4 5" key="1">
    <citation type="submission" date="2020-07" db="EMBL/GenBank/DDBJ databases">
        <title>The yeast mating-type switching endonuclease HO is a domesticated member of an unorthodox homing genetic element family.</title>
        <authorList>
            <person name="Coughlan A.Y."/>
            <person name="Lombardi L."/>
            <person name="Braun-Galleani S."/>
            <person name="Martos A.R."/>
            <person name="Galeote V."/>
            <person name="Bigey F."/>
            <person name="Dequin S."/>
            <person name="Byrne K.P."/>
            <person name="Wolfe K.H."/>
        </authorList>
    </citation>
    <scope>NUCLEOTIDE SEQUENCE [LARGE SCALE GENOMIC DNA]</scope>
    <source>
        <strain evidence="4 5">NRRL Y-6702</strain>
    </source>
</reference>
<feature type="compositionally biased region" description="Basic residues" evidence="2">
    <location>
        <begin position="126"/>
        <end position="136"/>
    </location>
</feature>
<evidence type="ECO:0000313" key="4">
    <source>
        <dbReference type="EMBL" id="QLG70194.1"/>
    </source>
</evidence>
<evidence type="ECO:0000259" key="3">
    <source>
        <dbReference type="SMART" id="SM01083"/>
    </source>
</evidence>
<name>A0A7H9AVW4_ZYGMR</name>
<dbReference type="SMART" id="SM01083">
    <property type="entry name" value="Cir_N"/>
    <property type="match status" value="1"/>
</dbReference>
<dbReference type="InterPro" id="IPR019339">
    <property type="entry name" value="CIR_N_dom"/>
</dbReference>
<dbReference type="KEGG" id="zmk:HG535_0A01330"/>
<feature type="domain" description="CBF1-interacting co-repressor CIR N-terminal" evidence="3">
    <location>
        <begin position="12"/>
        <end position="48"/>
    </location>
</feature>
<proteinExistence type="predicted"/>
<dbReference type="RefSeq" id="XP_037141922.1">
    <property type="nucleotide sequence ID" value="XM_037286027.1"/>
</dbReference>
<dbReference type="OrthoDB" id="21123at2759"/>
<dbReference type="GeneID" id="59233830"/>
<keyword evidence="5" id="KW-1185">Reference proteome</keyword>
<gene>
    <name evidence="4" type="ORF">HG535_0A01330</name>
</gene>
<organism evidence="4 5">
    <name type="scientific">Zygotorulaspora mrakii</name>
    <name type="common">Zygosaccharomyces mrakii</name>
    <dbReference type="NCBI Taxonomy" id="42260"/>
    <lineage>
        <taxon>Eukaryota</taxon>
        <taxon>Fungi</taxon>
        <taxon>Dikarya</taxon>
        <taxon>Ascomycota</taxon>
        <taxon>Saccharomycotina</taxon>
        <taxon>Saccharomycetes</taxon>
        <taxon>Saccharomycetales</taxon>
        <taxon>Saccharomycetaceae</taxon>
        <taxon>Zygotorulaspora</taxon>
    </lineage>
</organism>